<dbReference type="Pfam" id="PF13489">
    <property type="entry name" value="Methyltransf_23"/>
    <property type="match status" value="1"/>
</dbReference>
<dbReference type="SUPFAM" id="SSF48452">
    <property type="entry name" value="TPR-like"/>
    <property type="match status" value="1"/>
</dbReference>
<dbReference type="Gene3D" id="3.40.50.150">
    <property type="entry name" value="Vaccinia Virus protein VP39"/>
    <property type="match status" value="1"/>
</dbReference>
<keyword evidence="2" id="KW-0489">Methyltransferase</keyword>
<keyword evidence="3" id="KW-1185">Reference proteome</keyword>
<gene>
    <name evidence="2" type="ORF">RM543_10515</name>
</gene>
<evidence type="ECO:0000313" key="3">
    <source>
        <dbReference type="Proteomes" id="UP001265259"/>
    </source>
</evidence>
<dbReference type="Gene3D" id="1.25.40.10">
    <property type="entry name" value="Tetratricopeptide repeat domain"/>
    <property type="match status" value="1"/>
</dbReference>
<dbReference type="PANTHER" id="PTHR43861:SF1">
    <property type="entry name" value="TRANS-ACONITATE 2-METHYLTRANSFERASE"/>
    <property type="match status" value="1"/>
</dbReference>
<dbReference type="GO" id="GO:0032259">
    <property type="term" value="P:methylation"/>
    <property type="evidence" value="ECO:0007669"/>
    <property type="project" value="UniProtKB-KW"/>
</dbReference>
<dbReference type="PANTHER" id="PTHR43861">
    <property type="entry name" value="TRANS-ACONITATE 2-METHYLTRANSFERASE-RELATED"/>
    <property type="match status" value="1"/>
</dbReference>
<evidence type="ECO:0000256" key="1">
    <source>
        <dbReference type="SAM" id="MobiDB-lite"/>
    </source>
</evidence>
<protein>
    <submittedName>
        <fullName evidence="2">Methyltransferase domain-containing protein</fullName>
    </submittedName>
</protein>
<reference evidence="2 3" key="1">
    <citation type="submission" date="2023-09" db="EMBL/GenBank/DDBJ databases">
        <authorList>
            <person name="Rey-Velasco X."/>
        </authorList>
    </citation>
    <scope>NUCLEOTIDE SEQUENCE [LARGE SCALE GENOMIC DNA]</scope>
    <source>
        <strain evidence="2 3">F158</strain>
    </source>
</reference>
<dbReference type="InterPro" id="IPR011990">
    <property type="entry name" value="TPR-like_helical_dom_sf"/>
</dbReference>
<dbReference type="RefSeq" id="WP_311691290.1">
    <property type="nucleotide sequence ID" value="NZ_JAVRHL010000002.1"/>
</dbReference>
<dbReference type="Proteomes" id="UP001265259">
    <property type="component" value="Unassembled WGS sequence"/>
</dbReference>
<dbReference type="SUPFAM" id="SSF53335">
    <property type="entry name" value="S-adenosyl-L-methionine-dependent methyltransferases"/>
    <property type="match status" value="1"/>
</dbReference>
<comment type="caution">
    <text evidence="2">The sequence shown here is derived from an EMBL/GenBank/DDBJ whole genome shotgun (WGS) entry which is preliminary data.</text>
</comment>
<proteinExistence type="predicted"/>
<sequence>MSDLDDTTTRTEPGEPLAETSRDTPRSRAALDDGIRAASQQVFAARQAGNEAEAARIFERILSLTEEKVALDPADGEARTELAILLHLSGRSDEARSEADRSLAADPSDRSAVQLASVLALKDGDEARAAEVWDDLIGQWPESGEPSRAYMIVRAAKVFAFFDRDARARAYLDLARPLLRTPAERDDLRAVEVLVNGAGDMERQAAHSVEIFDAFAKTYDQVLFGIQNRGPFLIRDMVQRLGLTATRSRDILDAGCGTGLCGPLLREYARTLHGCDISIGMLEQSRARNVYDLLTRSDISVAGSLPEGPFDVIVAGDVMVYFGTLSGALSGLAQVLKPGGWIVFTTELAQKPAPRGWHPTLTHRYRHDPAFVRAELTRSGFSAPRHEVRDTLRHEFMMPVEASCVAAQKLALASGPGALSLPGLSGLTG</sequence>
<organism evidence="2 3">
    <name type="scientific">Tropicimonas omnivorans</name>
    <dbReference type="NCBI Taxonomy" id="3075590"/>
    <lineage>
        <taxon>Bacteria</taxon>
        <taxon>Pseudomonadati</taxon>
        <taxon>Pseudomonadota</taxon>
        <taxon>Alphaproteobacteria</taxon>
        <taxon>Rhodobacterales</taxon>
        <taxon>Roseobacteraceae</taxon>
        <taxon>Tropicimonas</taxon>
    </lineage>
</organism>
<dbReference type="InterPro" id="IPR029063">
    <property type="entry name" value="SAM-dependent_MTases_sf"/>
</dbReference>
<name>A0ABU3DHF8_9RHOB</name>
<evidence type="ECO:0000313" key="2">
    <source>
        <dbReference type="EMBL" id="MDT0683119.1"/>
    </source>
</evidence>
<dbReference type="CDD" id="cd02440">
    <property type="entry name" value="AdoMet_MTases"/>
    <property type="match status" value="1"/>
</dbReference>
<dbReference type="GO" id="GO:0008168">
    <property type="term" value="F:methyltransferase activity"/>
    <property type="evidence" value="ECO:0007669"/>
    <property type="project" value="UniProtKB-KW"/>
</dbReference>
<feature type="region of interest" description="Disordered" evidence="1">
    <location>
        <begin position="1"/>
        <end position="28"/>
    </location>
</feature>
<keyword evidence="2" id="KW-0808">Transferase</keyword>
<dbReference type="EMBL" id="JAVRHL010000002">
    <property type="protein sequence ID" value="MDT0683119.1"/>
    <property type="molecule type" value="Genomic_DNA"/>
</dbReference>
<dbReference type="Pfam" id="PF14559">
    <property type="entry name" value="TPR_19"/>
    <property type="match status" value="1"/>
</dbReference>
<accession>A0ABU3DHF8</accession>